<feature type="domain" description="Gcp-like" evidence="1">
    <location>
        <begin position="33"/>
        <end position="146"/>
    </location>
</feature>
<dbReference type="Gene3D" id="3.30.420.40">
    <property type="match status" value="1"/>
</dbReference>
<proteinExistence type="predicted"/>
<dbReference type="GeneID" id="83057865"/>
<dbReference type="AlphaFoldDB" id="A0A1B2I551"/>
<keyword evidence="2" id="KW-0808">Transferase</keyword>
<name>A0A1B2I551_9BACT</name>
<dbReference type="GO" id="GO:0002949">
    <property type="term" value="P:tRNA threonylcarbamoyladenosine modification"/>
    <property type="evidence" value="ECO:0007669"/>
    <property type="project" value="InterPro"/>
</dbReference>
<sequence length="218" mass="23555">MKILGINCAGRWTNVGLAINGNIIGERNLELGRRQSEELPLITADLLDEARMTMSDLELLAVGVGPGYYTGIRAGIAYGAALAEALLLPVVPLSSLEIFIWDLKDRYDCLVPVFKAKRTHCYAAVYDSRKGAAAVPPAFVSEDALLQTLKGYPDAVIVSPDVAQYGRLRESGCPVIERESASGGACAQMGWIYAAKALSPREVQAQYLREPDIGPTDR</sequence>
<protein>
    <submittedName>
        <fullName evidence="2">tRNA N6-adenosine(37)-N6-threonylcarbamoyltransferase complex dimerization subunit TsaB</fullName>
    </submittedName>
</protein>
<dbReference type="InterPro" id="IPR043129">
    <property type="entry name" value="ATPase_NBD"/>
</dbReference>
<evidence type="ECO:0000313" key="3">
    <source>
        <dbReference type="Proteomes" id="UP000093044"/>
    </source>
</evidence>
<dbReference type="STRING" id="1197717.BED41_08370"/>
<dbReference type="OrthoDB" id="9784166at2"/>
<evidence type="ECO:0000259" key="1">
    <source>
        <dbReference type="Pfam" id="PF00814"/>
    </source>
</evidence>
<dbReference type="KEGG" id="cpor:BED41_08370"/>
<keyword evidence="3" id="KW-1185">Reference proteome</keyword>
<dbReference type="GO" id="GO:0016740">
    <property type="term" value="F:transferase activity"/>
    <property type="evidence" value="ECO:0007669"/>
    <property type="project" value="UniProtKB-KW"/>
</dbReference>
<accession>A0A1B2I551</accession>
<dbReference type="InterPro" id="IPR000905">
    <property type="entry name" value="Gcp-like_dom"/>
</dbReference>
<dbReference type="Pfam" id="PF00814">
    <property type="entry name" value="TsaD"/>
    <property type="match status" value="1"/>
</dbReference>
<dbReference type="InterPro" id="IPR022496">
    <property type="entry name" value="T6A_TsaB"/>
</dbReference>
<organism evidence="2 3">
    <name type="scientific">Cloacibacillus porcorum</name>
    <dbReference type="NCBI Taxonomy" id="1197717"/>
    <lineage>
        <taxon>Bacteria</taxon>
        <taxon>Thermotogati</taxon>
        <taxon>Synergistota</taxon>
        <taxon>Synergistia</taxon>
        <taxon>Synergistales</taxon>
        <taxon>Synergistaceae</taxon>
        <taxon>Cloacibacillus</taxon>
    </lineage>
</organism>
<dbReference type="NCBIfam" id="TIGR03725">
    <property type="entry name" value="T6A_YeaZ"/>
    <property type="match status" value="1"/>
</dbReference>
<dbReference type="RefSeq" id="WP_066744808.1">
    <property type="nucleotide sequence ID" value="NZ_CP016757.1"/>
</dbReference>
<reference evidence="2" key="1">
    <citation type="submission" date="2016-08" db="EMBL/GenBank/DDBJ databases">
        <title>Complete genome of Cloacibacillus porcorum.</title>
        <authorList>
            <person name="Looft T."/>
            <person name="Bayles D.O."/>
            <person name="Alt D.P."/>
        </authorList>
    </citation>
    <scope>NUCLEOTIDE SEQUENCE [LARGE SCALE GENOMIC DNA]</scope>
    <source>
        <strain evidence="2">CL-84</strain>
    </source>
</reference>
<dbReference type="SUPFAM" id="SSF53067">
    <property type="entry name" value="Actin-like ATPase domain"/>
    <property type="match status" value="1"/>
</dbReference>
<gene>
    <name evidence="2" type="ORF">BED41_08370</name>
</gene>
<evidence type="ECO:0000313" key="2">
    <source>
        <dbReference type="EMBL" id="ANZ45090.1"/>
    </source>
</evidence>
<dbReference type="EMBL" id="CP016757">
    <property type="protein sequence ID" value="ANZ45090.1"/>
    <property type="molecule type" value="Genomic_DNA"/>
</dbReference>
<dbReference type="Gene3D" id="3.30.420.200">
    <property type="match status" value="1"/>
</dbReference>
<dbReference type="Proteomes" id="UP000093044">
    <property type="component" value="Chromosome"/>
</dbReference>